<accession>A0ABQ9ETV7</accession>
<keyword evidence="2" id="KW-1185">Reference proteome</keyword>
<gene>
    <name evidence="1" type="ORF">KUTeg_015101</name>
</gene>
<name>A0ABQ9ETV7_TEGGR</name>
<protein>
    <submittedName>
        <fullName evidence="1">Uncharacterized protein</fullName>
    </submittedName>
</protein>
<proteinExistence type="predicted"/>
<sequence length="219" mass="25349">MLSEKVIVMYFICILAKIPMKRKEYHQYRSIVLVQSKKDKDGFVIKFINNFIGIGGLLARIWREFVNLKEGLATEKKYKTRSLSRILLIFCLTVEEKNTAKDLELHAELRYSYGEGLSLPWRQEVNVVKIEVANSLEVLNNFNTTEKFMSAVNQDLAEAVLAQVILFNRKRSGEAQRMKLEHFKNAAKKSLTPPDKEILNKLTKFVYQCLESRNKGKKG</sequence>
<comment type="caution">
    <text evidence="1">The sequence shown here is derived from an EMBL/GenBank/DDBJ whole genome shotgun (WGS) entry which is preliminary data.</text>
</comment>
<reference evidence="1 2" key="1">
    <citation type="submission" date="2022-12" db="EMBL/GenBank/DDBJ databases">
        <title>Chromosome-level genome of Tegillarca granosa.</title>
        <authorList>
            <person name="Kim J."/>
        </authorList>
    </citation>
    <scope>NUCLEOTIDE SEQUENCE [LARGE SCALE GENOMIC DNA]</scope>
    <source>
        <strain evidence="1">Teg-2019</strain>
        <tissue evidence="1">Adductor muscle</tissue>
    </source>
</reference>
<dbReference type="Proteomes" id="UP001217089">
    <property type="component" value="Unassembled WGS sequence"/>
</dbReference>
<organism evidence="1 2">
    <name type="scientific">Tegillarca granosa</name>
    <name type="common">Malaysian cockle</name>
    <name type="synonym">Anadara granosa</name>
    <dbReference type="NCBI Taxonomy" id="220873"/>
    <lineage>
        <taxon>Eukaryota</taxon>
        <taxon>Metazoa</taxon>
        <taxon>Spiralia</taxon>
        <taxon>Lophotrochozoa</taxon>
        <taxon>Mollusca</taxon>
        <taxon>Bivalvia</taxon>
        <taxon>Autobranchia</taxon>
        <taxon>Pteriomorphia</taxon>
        <taxon>Arcoida</taxon>
        <taxon>Arcoidea</taxon>
        <taxon>Arcidae</taxon>
        <taxon>Tegillarca</taxon>
    </lineage>
</organism>
<dbReference type="EMBL" id="JARBDR010000793">
    <property type="protein sequence ID" value="KAJ8307017.1"/>
    <property type="molecule type" value="Genomic_DNA"/>
</dbReference>
<evidence type="ECO:0000313" key="2">
    <source>
        <dbReference type="Proteomes" id="UP001217089"/>
    </source>
</evidence>
<evidence type="ECO:0000313" key="1">
    <source>
        <dbReference type="EMBL" id="KAJ8307017.1"/>
    </source>
</evidence>